<dbReference type="PROSITE" id="PS51722">
    <property type="entry name" value="G_TR_2"/>
    <property type="match status" value="1"/>
</dbReference>
<keyword evidence="1" id="KW-0690">Ribosome biogenesis</keyword>
<keyword evidence="4" id="KW-0342">GTP-binding</keyword>
<dbReference type="PANTHER" id="PTHR42908">
    <property type="entry name" value="TRANSLATION ELONGATION FACTOR-RELATED"/>
    <property type="match status" value="1"/>
</dbReference>
<dbReference type="GO" id="GO:0042256">
    <property type="term" value="P:cytosolic ribosome assembly"/>
    <property type="evidence" value="ECO:0007669"/>
    <property type="project" value="TreeGrafter"/>
</dbReference>
<dbReference type="InterPro" id="IPR020568">
    <property type="entry name" value="Ribosomal_Su5_D2-typ_SF"/>
</dbReference>
<dbReference type="Pfam" id="PF00009">
    <property type="entry name" value="GTP_EFTU"/>
    <property type="match status" value="1"/>
</dbReference>
<dbReference type="Gene3D" id="3.30.230.10">
    <property type="match status" value="1"/>
</dbReference>
<sequence>MSMVTKDQLAGLQAQPDRIRNICILAHIDHGKTTLSDSLLASNGIISARMAGKLRFLDDRPDEQQRGITMMSSAISLLFRRAPEDEYLINLVDSPGHVDFNSEVSTAVRLCDGGLVLIDAVEGVSTQTFTVLRQAWVEQVKPILVLNKIDRLILELQMTPDEAHYHLQRLVEQANAVMGMLFRGDLAAIDDFARIYSGMLGINVDLLRRTLWGDWYLDSKKKRVVGRSQAGNRLKPMFVNFVLENLWAVYNASIVSYDQPKLEKIVKALSLRVNPADLASKDTRFVLQSIMGQWLPLSRAVLGMVVQSLPSPASSQNDRTPVIVSGSQSAFNRMKKTLPAESLEVISSIEACTQSPDAPCVVYIAKVLSLPRSSLPDRRRVILTAAQLRERNRQRAALLAAAAADNPGAENEQTVSLDDIKAQQQEAEARRLQEAEEKLVGQCGPNGDVLVGFGRVFSGTLRAGQEIYVLGPKYDPRVALAADGDNAADSSPDGHHQAERVVISRLFLVMGRELEELDEAPAGNLVGIIGIAGQVLKSATLSSSRACPSLAALHMQVSPIVRVALEPSYLPDMPKLIEGLRMLARADPAIEVYVQDTGEHVLATTGELHLERCMVDLREQFARGINIDQSPPLVPYRETVIGRQAPNDFYPAGEAAAHITDMDDPEHEPAASRIHTCSVMVRRSNVVRYSTNDGQVTVVLRAVPLPEDITRALNARSRHAEGLDGAAGASLDLSTPIEEKIRGAFKAAGGPWADYFDRVMCIGPSRTGTNLLISTVPGHKVTCAWAGANAAPAPSAAATPSGAYHGQFDPSIISGFQMTCASGPLCEEPLYGVAFILDEVIMNTDAAGGEEDANGISAVGGSDAPAVRASNFTSGQLISTVREACREAFLSCGPRLMLAIYSCVIQATSEVLGRVYSVIGRCHGRILSEQMRPGTDSFIIRAILPVAESFGFASEIRSRTSGVANPMLVFSGFELLDTDPFWKPTTQEEYEHFGEKADTENQALVHMQRVRRRKGLLTDIRVVESGEKQRTNRQK</sequence>
<evidence type="ECO:0000256" key="3">
    <source>
        <dbReference type="ARBA" id="ARBA00022801"/>
    </source>
</evidence>
<dbReference type="Proteomes" id="UP000030693">
    <property type="component" value="Unassembled WGS sequence"/>
</dbReference>
<evidence type="ECO:0000256" key="4">
    <source>
        <dbReference type="ARBA" id="ARBA00023134"/>
    </source>
</evidence>
<dbReference type="SUPFAM" id="SSF54211">
    <property type="entry name" value="Ribosomal protein S5 domain 2-like"/>
    <property type="match status" value="1"/>
</dbReference>
<dbReference type="GO" id="GO:0003924">
    <property type="term" value="F:GTPase activity"/>
    <property type="evidence" value="ECO:0007669"/>
    <property type="project" value="InterPro"/>
</dbReference>
<name>A0A058ZFP9_FONAL</name>
<dbReference type="InterPro" id="IPR005225">
    <property type="entry name" value="Small_GTP-bd"/>
</dbReference>
<evidence type="ECO:0000256" key="1">
    <source>
        <dbReference type="ARBA" id="ARBA00022517"/>
    </source>
</evidence>
<dbReference type="CDD" id="cd04096">
    <property type="entry name" value="eEF2_snRNP_like_C"/>
    <property type="match status" value="1"/>
</dbReference>
<dbReference type="CDD" id="cd01681">
    <property type="entry name" value="aeEF2_snRNP_like_IV"/>
    <property type="match status" value="1"/>
</dbReference>
<dbReference type="SUPFAM" id="SSF52540">
    <property type="entry name" value="P-loop containing nucleoside triphosphate hydrolases"/>
    <property type="match status" value="1"/>
</dbReference>
<dbReference type="EMBL" id="KB932201">
    <property type="protein sequence ID" value="KCV72753.1"/>
    <property type="molecule type" value="Genomic_DNA"/>
</dbReference>
<keyword evidence="3" id="KW-0378">Hydrolase</keyword>
<organism evidence="7">
    <name type="scientific">Fonticula alba</name>
    <name type="common">Slime mold</name>
    <dbReference type="NCBI Taxonomy" id="691883"/>
    <lineage>
        <taxon>Eukaryota</taxon>
        <taxon>Rotosphaerida</taxon>
        <taxon>Fonticulaceae</taxon>
        <taxon>Fonticula</taxon>
    </lineage>
</organism>
<dbReference type="FunFam" id="3.30.70.870:FF:000002">
    <property type="entry name" value="Translation elongation factor 2"/>
    <property type="match status" value="1"/>
</dbReference>
<dbReference type="Gene3D" id="3.30.70.240">
    <property type="match status" value="1"/>
</dbReference>
<dbReference type="SUPFAM" id="SSF54980">
    <property type="entry name" value="EF-G C-terminal domain-like"/>
    <property type="match status" value="2"/>
</dbReference>
<dbReference type="GO" id="GO:0005525">
    <property type="term" value="F:GTP binding"/>
    <property type="evidence" value="ECO:0007669"/>
    <property type="project" value="UniProtKB-KW"/>
</dbReference>
<dbReference type="InterPro" id="IPR004161">
    <property type="entry name" value="EFTu-like_2"/>
</dbReference>
<accession>A0A058ZFP9</accession>
<feature type="domain" description="Tr-type G" evidence="6">
    <location>
        <begin position="17"/>
        <end position="246"/>
    </location>
</feature>
<dbReference type="CDD" id="cd16268">
    <property type="entry name" value="EF2_II"/>
    <property type="match status" value="1"/>
</dbReference>
<dbReference type="FunFam" id="3.30.70.240:FF:000006">
    <property type="entry name" value="Elongation factor like GTPase 1"/>
    <property type="match status" value="1"/>
</dbReference>
<proteinExistence type="predicted"/>
<dbReference type="InterPro" id="IPR027417">
    <property type="entry name" value="P-loop_NTPase"/>
</dbReference>
<keyword evidence="2" id="KW-0547">Nucleotide-binding</keyword>
<keyword evidence="8" id="KW-1185">Reference proteome</keyword>
<dbReference type="PRINTS" id="PR00315">
    <property type="entry name" value="ELONGATNFCT"/>
</dbReference>
<dbReference type="InterPro" id="IPR041095">
    <property type="entry name" value="EFG_II"/>
</dbReference>
<evidence type="ECO:0000259" key="6">
    <source>
        <dbReference type="PROSITE" id="PS51722"/>
    </source>
</evidence>
<dbReference type="Gene3D" id="3.40.50.300">
    <property type="entry name" value="P-loop containing nucleotide triphosphate hydrolases"/>
    <property type="match status" value="1"/>
</dbReference>
<protein>
    <recommendedName>
        <fullName evidence="5">Elongation factor-like 1</fullName>
    </recommendedName>
</protein>
<dbReference type="Pfam" id="PF03144">
    <property type="entry name" value="GTP_EFTU_D2"/>
    <property type="match status" value="1"/>
</dbReference>
<dbReference type="Gene3D" id="3.90.1430.10">
    <property type="entry name" value="Yeast translation eEF2 (G' domain)"/>
    <property type="match status" value="1"/>
</dbReference>
<dbReference type="GO" id="GO:0043022">
    <property type="term" value="F:ribosome binding"/>
    <property type="evidence" value="ECO:0007669"/>
    <property type="project" value="TreeGrafter"/>
</dbReference>
<dbReference type="Gene3D" id="3.30.70.870">
    <property type="entry name" value="Elongation Factor G (Translational Gtpase), domain 3"/>
    <property type="match status" value="1"/>
</dbReference>
<dbReference type="FunFam" id="3.90.1430.10:FF:000002">
    <property type="entry name" value="Elongation factor like GTPase 1"/>
    <property type="match status" value="1"/>
</dbReference>
<dbReference type="GO" id="GO:0005829">
    <property type="term" value="C:cytosol"/>
    <property type="evidence" value="ECO:0007669"/>
    <property type="project" value="TreeGrafter"/>
</dbReference>
<gene>
    <name evidence="7" type="ORF">H696_00332</name>
</gene>
<dbReference type="STRING" id="691883.A0A058ZFP9"/>
<dbReference type="Pfam" id="PF14492">
    <property type="entry name" value="EFG_III"/>
    <property type="match status" value="1"/>
</dbReference>
<evidence type="ECO:0000313" key="8">
    <source>
        <dbReference type="Proteomes" id="UP000030693"/>
    </source>
</evidence>
<dbReference type="Pfam" id="PF00679">
    <property type="entry name" value="EFG_C"/>
    <property type="match status" value="1"/>
</dbReference>
<dbReference type="OMA" id="FARCDIQ"/>
<dbReference type="eggNOG" id="KOG0467">
    <property type="taxonomic scope" value="Eukaryota"/>
</dbReference>
<dbReference type="SMART" id="SM00838">
    <property type="entry name" value="EFG_C"/>
    <property type="match status" value="1"/>
</dbReference>
<dbReference type="InterPro" id="IPR000640">
    <property type="entry name" value="EFG_V-like"/>
</dbReference>
<evidence type="ECO:0000256" key="5">
    <source>
        <dbReference type="ARBA" id="ARBA00081809"/>
    </source>
</evidence>
<dbReference type="InterPro" id="IPR000795">
    <property type="entry name" value="T_Tr_GTP-bd_dom"/>
</dbReference>
<evidence type="ECO:0000256" key="2">
    <source>
        <dbReference type="ARBA" id="ARBA00022741"/>
    </source>
</evidence>
<dbReference type="AlphaFoldDB" id="A0A058ZFP9"/>
<dbReference type="CDD" id="cd16261">
    <property type="entry name" value="EF2_snRNP_III"/>
    <property type="match status" value="1"/>
</dbReference>
<dbReference type="NCBIfam" id="TIGR00231">
    <property type="entry name" value="small_GTP"/>
    <property type="match status" value="1"/>
</dbReference>
<dbReference type="RefSeq" id="XP_009492454.1">
    <property type="nucleotide sequence ID" value="XM_009494179.1"/>
</dbReference>
<reference evidence="7" key="1">
    <citation type="submission" date="2013-04" db="EMBL/GenBank/DDBJ databases">
        <title>The Genome Sequence of Fonticula alba ATCC 38817.</title>
        <authorList>
            <consortium name="The Broad Institute Genomics Platform"/>
            <person name="Russ C."/>
            <person name="Cuomo C."/>
            <person name="Burger G."/>
            <person name="Gray M.W."/>
            <person name="Holland P.W.H."/>
            <person name="King N."/>
            <person name="Lang F.B.F."/>
            <person name="Roger A.J."/>
            <person name="Ruiz-Trillo I."/>
            <person name="Brown M."/>
            <person name="Walker B."/>
            <person name="Young S."/>
            <person name="Zeng Q."/>
            <person name="Gargeya S."/>
            <person name="Fitzgerald M."/>
            <person name="Haas B."/>
            <person name="Abouelleil A."/>
            <person name="Allen A.W."/>
            <person name="Alvarado L."/>
            <person name="Arachchi H.M."/>
            <person name="Berlin A.M."/>
            <person name="Chapman S.B."/>
            <person name="Gainer-Dewar J."/>
            <person name="Goldberg J."/>
            <person name="Griggs A."/>
            <person name="Gujja S."/>
            <person name="Hansen M."/>
            <person name="Howarth C."/>
            <person name="Imamovic A."/>
            <person name="Ireland A."/>
            <person name="Larimer J."/>
            <person name="McCowan C."/>
            <person name="Murphy C."/>
            <person name="Pearson M."/>
            <person name="Poon T.W."/>
            <person name="Priest M."/>
            <person name="Roberts A."/>
            <person name="Saif S."/>
            <person name="Shea T."/>
            <person name="Sisk P."/>
            <person name="Sykes S."/>
            <person name="Wortman J."/>
            <person name="Nusbaum C."/>
            <person name="Birren B."/>
        </authorList>
    </citation>
    <scope>NUCLEOTIDE SEQUENCE [LARGE SCALE GENOMIC DNA]</scope>
    <source>
        <strain evidence="7">ATCC 38817</strain>
    </source>
</reference>
<dbReference type="InterPro" id="IPR035647">
    <property type="entry name" value="EFG_III/V"/>
</dbReference>
<dbReference type="OrthoDB" id="364892at2759"/>
<dbReference type="InterPro" id="IPR014721">
    <property type="entry name" value="Ribsml_uS5_D2-typ_fold_subgr"/>
</dbReference>
<dbReference type="PANTHER" id="PTHR42908:SF3">
    <property type="entry name" value="ELONGATION FACTOR-LIKE GTPASE 1"/>
    <property type="match status" value="1"/>
</dbReference>
<evidence type="ECO:0000313" key="7">
    <source>
        <dbReference type="EMBL" id="KCV72753.1"/>
    </source>
</evidence>
<dbReference type="GeneID" id="20525057"/>
<dbReference type="GO" id="GO:1990904">
    <property type="term" value="C:ribonucleoprotein complex"/>
    <property type="evidence" value="ECO:0007669"/>
    <property type="project" value="TreeGrafter"/>
</dbReference>
<dbReference type="SUPFAM" id="SSF50447">
    <property type="entry name" value="Translation proteins"/>
    <property type="match status" value="1"/>
</dbReference>
<dbReference type="InterPro" id="IPR009000">
    <property type="entry name" value="Transl_B-barrel_sf"/>
</dbReference>
<dbReference type="Gene3D" id="2.40.30.10">
    <property type="entry name" value="Translation factors"/>
    <property type="match status" value="1"/>
</dbReference>